<organism evidence="1 2">
    <name type="scientific">Janthinobacterium tructae</name>
    <dbReference type="NCBI Taxonomy" id="2590869"/>
    <lineage>
        <taxon>Bacteria</taxon>
        <taxon>Pseudomonadati</taxon>
        <taxon>Pseudomonadota</taxon>
        <taxon>Betaproteobacteria</taxon>
        <taxon>Burkholderiales</taxon>
        <taxon>Oxalobacteraceae</taxon>
        <taxon>Janthinobacterium</taxon>
    </lineage>
</organism>
<accession>A0A4Y6R934</accession>
<dbReference type="RefSeq" id="WP_141168871.1">
    <property type="nucleotide sequence ID" value="NZ_CP041185.1"/>
</dbReference>
<dbReference type="KEGG" id="jas:FJQ89_02330"/>
<dbReference type="OrthoDB" id="8776274at2"/>
<evidence type="ECO:0000313" key="1">
    <source>
        <dbReference type="EMBL" id="QDG69379.1"/>
    </source>
</evidence>
<protein>
    <submittedName>
        <fullName evidence="1">Uncharacterized protein</fullName>
    </submittedName>
</protein>
<dbReference type="Proteomes" id="UP000316665">
    <property type="component" value="Chromosome"/>
</dbReference>
<dbReference type="EMBL" id="CP041185">
    <property type="protein sequence ID" value="QDG69379.1"/>
    <property type="molecule type" value="Genomic_DNA"/>
</dbReference>
<gene>
    <name evidence="1" type="ORF">FJQ89_02330</name>
</gene>
<keyword evidence="2" id="KW-1185">Reference proteome</keyword>
<reference evidence="1 2" key="1">
    <citation type="submission" date="2019-06" db="EMBL/GenBank/DDBJ databases">
        <title>Complete genome sequence of Janthinobacterium sp. SNU WT3 isolated from diseased rainbow trout.</title>
        <authorList>
            <person name="Oh W.T."/>
            <person name="Park S.C."/>
        </authorList>
    </citation>
    <scope>NUCLEOTIDE SEQUENCE [LARGE SCALE GENOMIC DNA]</scope>
    <source>
        <strain evidence="1 2">SNU WT3</strain>
    </source>
</reference>
<evidence type="ECO:0000313" key="2">
    <source>
        <dbReference type="Proteomes" id="UP000316665"/>
    </source>
</evidence>
<dbReference type="AlphaFoldDB" id="A0A4Y6R934"/>
<name>A0A4Y6R934_9BURK</name>
<proteinExistence type="predicted"/>
<sequence length="105" mass="11655">MLSNYYFDIAKFGKCMAVAEPKSAHFGINIWHGPDDRRSKITYEITVTGGPAQNQIPFDAALEDAVRIAVGHFEQSSGSNHADFRFQCSPVTHRWQGIFARPLGG</sequence>